<dbReference type="PANTHER" id="PTHR35149:SF2">
    <property type="entry name" value="DUF262 DOMAIN-CONTAINING PROTEIN"/>
    <property type="match status" value="1"/>
</dbReference>
<dbReference type="Proteomes" id="UP001500483">
    <property type="component" value="Unassembled WGS sequence"/>
</dbReference>
<dbReference type="RefSeq" id="WP_344925799.1">
    <property type="nucleotide sequence ID" value="NZ_BAAAYK010000038.1"/>
</dbReference>
<dbReference type="Gene3D" id="1.10.10.10">
    <property type="entry name" value="Winged helix-like DNA-binding domain superfamily/Winged helix DNA-binding domain"/>
    <property type="match status" value="1"/>
</dbReference>
<comment type="caution">
    <text evidence="3">The sequence shown here is derived from an EMBL/GenBank/DDBJ whole genome shotgun (WGS) entry which is preliminary data.</text>
</comment>
<sequence length="687" mass="77824">MKANETTLSGLLQGERQYVTPLYQRRYSWERKDFQKLWDDVLALAESDRMTTHFMGSVVLAPSPANTPAGVQVWLVVDGQQRLTTLSIFLCAIRDHVRAEDERLSAKIDDLYLFNKYASGPERYSLLPTQADRQAWIDLLERAPDAAGDDRIGEAYRYFRKQLVAVDDPDDPHDIARIEQAITGQLSLVEIAAHQTDNVHRIFESLNYTGQPLTQADLLRNYLFMKLPNRGEHVYEKQWLPLQQLLSDKQLEELVWLDLVLRGDDRATQESVYQAQQQQLEQITDERDLERWIAELHRKARLFKRVLDPAEEKDADLRDALDRLARWGAQVGHPIALHVLVALDDDRLSVADAVRSLRVVESYLVRRMLTRIGSANANRVLMSLVKELGSDAPSAEAITKVLSGPRKKFPTDQQVRDAVLSNNFYWSGRGPQRTFVLRSLEEDYRHGEPVNFALSKLTIEHVLPQSPNQEWLDMLSTELEEGETAEELHSVLVHTLGNLSLTAYNAKLANDGFDAKKKILADSGLHMNRGIAEKECWSATEIRNRGRELGDRAVRIWPGPDENATAPPLHPKWSMLAQVLASIPAGKWTSYSDVAEVIGTHQVSVQARLLSVPIPNVHRVLKLNGHVSGDFRWPDPSRTDDPRSVLAAEKIQFDEQGRASAQQRMPATELARLIDLDTDVPEVVESD</sequence>
<feature type="domain" description="GmrSD restriction endonucleases N-terminal" evidence="1">
    <location>
        <begin position="9"/>
        <end position="224"/>
    </location>
</feature>
<keyword evidence="4" id="KW-1185">Reference proteome</keyword>
<dbReference type="InterPro" id="IPR011089">
    <property type="entry name" value="GmrSD_C"/>
</dbReference>
<dbReference type="InterPro" id="IPR036217">
    <property type="entry name" value="MethylDNA_cys_MeTrfase_DNAb"/>
</dbReference>
<dbReference type="SUPFAM" id="SSF46767">
    <property type="entry name" value="Methylated DNA-protein cysteine methyltransferase, C-terminal domain"/>
    <property type="match status" value="1"/>
</dbReference>
<proteinExistence type="predicted"/>
<evidence type="ECO:0000313" key="4">
    <source>
        <dbReference type="Proteomes" id="UP001500483"/>
    </source>
</evidence>
<evidence type="ECO:0000313" key="3">
    <source>
        <dbReference type="EMBL" id="GAA3356431.1"/>
    </source>
</evidence>
<evidence type="ECO:0000259" key="2">
    <source>
        <dbReference type="Pfam" id="PF07510"/>
    </source>
</evidence>
<accession>A0ABP6RNP1</accession>
<dbReference type="Pfam" id="PF07510">
    <property type="entry name" value="GmrSD_C"/>
    <property type="match status" value="1"/>
</dbReference>
<dbReference type="EMBL" id="BAAAYK010000038">
    <property type="protein sequence ID" value="GAA3356431.1"/>
    <property type="molecule type" value="Genomic_DNA"/>
</dbReference>
<feature type="domain" description="GmrSD restriction endonucleases C-terminal" evidence="2">
    <location>
        <begin position="410"/>
        <end position="550"/>
    </location>
</feature>
<dbReference type="PANTHER" id="PTHR35149">
    <property type="entry name" value="SLL5132 PROTEIN"/>
    <property type="match status" value="1"/>
</dbReference>
<dbReference type="Pfam" id="PF03235">
    <property type="entry name" value="GmrSD_N"/>
    <property type="match status" value="1"/>
</dbReference>
<evidence type="ECO:0000259" key="1">
    <source>
        <dbReference type="Pfam" id="PF03235"/>
    </source>
</evidence>
<name>A0ABP6RNP1_9PSEU</name>
<dbReference type="InterPro" id="IPR036388">
    <property type="entry name" value="WH-like_DNA-bd_sf"/>
</dbReference>
<reference evidence="4" key="1">
    <citation type="journal article" date="2019" name="Int. J. Syst. Evol. Microbiol.">
        <title>The Global Catalogue of Microorganisms (GCM) 10K type strain sequencing project: providing services to taxonomists for standard genome sequencing and annotation.</title>
        <authorList>
            <consortium name="The Broad Institute Genomics Platform"/>
            <consortium name="The Broad Institute Genome Sequencing Center for Infectious Disease"/>
            <person name="Wu L."/>
            <person name="Ma J."/>
        </authorList>
    </citation>
    <scope>NUCLEOTIDE SEQUENCE [LARGE SCALE GENOMIC DNA]</scope>
    <source>
        <strain evidence="4">JCM 9687</strain>
    </source>
</reference>
<organism evidence="3 4">
    <name type="scientific">Saccharopolyspora gregorii</name>
    <dbReference type="NCBI Taxonomy" id="33914"/>
    <lineage>
        <taxon>Bacteria</taxon>
        <taxon>Bacillati</taxon>
        <taxon>Actinomycetota</taxon>
        <taxon>Actinomycetes</taxon>
        <taxon>Pseudonocardiales</taxon>
        <taxon>Pseudonocardiaceae</taxon>
        <taxon>Saccharopolyspora</taxon>
    </lineage>
</organism>
<protein>
    <submittedName>
        <fullName evidence="3">DUF262 domain-containing protein</fullName>
    </submittedName>
</protein>
<dbReference type="InterPro" id="IPR004919">
    <property type="entry name" value="GmrSD_N"/>
</dbReference>
<gene>
    <name evidence="3" type="ORF">GCM10020366_20470</name>
</gene>